<dbReference type="GO" id="GO:0080044">
    <property type="term" value="F:quercetin 7-O-glucosyltransferase activity"/>
    <property type="evidence" value="ECO:0007669"/>
    <property type="project" value="TreeGrafter"/>
</dbReference>
<dbReference type="EMBL" id="LEKV01001038">
    <property type="protein sequence ID" value="KVI09874.1"/>
    <property type="molecule type" value="Genomic_DNA"/>
</dbReference>
<gene>
    <name evidence="4" type="ORF">Ccrd_011728</name>
</gene>
<reference evidence="4 5" key="1">
    <citation type="journal article" date="2016" name="Sci. Rep.">
        <title>The genome sequence of the outbreeding globe artichoke constructed de novo incorporating a phase-aware low-pass sequencing strategy of F1 progeny.</title>
        <authorList>
            <person name="Scaglione D."/>
            <person name="Reyes-Chin-Wo S."/>
            <person name="Acquadro A."/>
            <person name="Froenicke L."/>
            <person name="Portis E."/>
            <person name="Beitel C."/>
            <person name="Tirone M."/>
            <person name="Mauro R."/>
            <person name="Lo Monaco A."/>
            <person name="Mauromicale G."/>
            <person name="Faccioli P."/>
            <person name="Cattivelli L."/>
            <person name="Rieseberg L."/>
            <person name="Michelmore R."/>
            <person name="Lanteri S."/>
        </authorList>
    </citation>
    <scope>NUCLEOTIDE SEQUENCE [LARGE SCALE GENOMIC DNA]</scope>
    <source>
        <strain evidence="4">2C</strain>
    </source>
</reference>
<dbReference type="Pfam" id="PF00201">
    <property type="entry name" value="UDPGT"/>
    <property type="match status" value="6"/>
</dbReference>
<dbReference type="SUPFAM" id="SSF53756">
    <property type="entry name" value="UDP-Glycosyltransferase/glycogen phosphorylase"/>
    <property type="match status" value="6"/>
</dbReference>
<comment type="caution">
    <text evidence="4">The sequence shown here is derived from an EMBL/GenBank/DDBJ whole genome shotgun (WGS) entry which is preliminary data.</text>
</comment>
<sequence>MENQTESSGRRCRRILLFPLPFQGHINPMLQLGDLLYSKGFSITILHTNFNAPATSNHPHFTFKSVLDNDPQDPRFLELPSQGIAAAMSRLRFFNQFGADSLRLELELLLASSEKDGPISCLITDALCHFTQSVADSLHLPRLVLRTSSLFCLVIYASIPLLDDRGYFKLGDTHLEEQVEEFSLLKVKDILKIGIKNKEDSMVMLTAMLKQTKASSGIIWNSFKELEEPELKTVLRDFPIPSFLVPFPKHFPASSSSLLEQDRTFFPWLNNQPLNSVLYVSFGSMIQVDEKDFLEIANGLVDSKQSFLWAVRPGFVKGSSWLELLPDGFLGERGRVVKWAPQQEVLAHDATGAFWTHNGWNSTLESICEGVPMICSPIWGDQPLNARYVSEALRVGVHLEYGWQREKIANAIRRVMVDEDIRERARVLKEKNQEERSSCRRQRVVLFPLPFQGHINPMLQLANILYSKGFSITILHTNFNSFYTSNYPHFTFRPVLDTDPKDTNLSKLASQGVGDLLSGIMLLNQYGAVSFRQELDQMLIASKHQHEPIVCLITDALWHFTQSVADSLNLPRIVLRTSSLFCVLVYASIPVLDDQVWILSLVFDDESVDLDLKNIISPIDESNSKKAESRELVRDLEERVSDIPVLKVKDVLKMRIKGQDDPAAKLLANMLKQTKASAGIVWNSFKELEESELLKIHQDFSIPSFLIGPFHKYFPASSSSLLEPDRSSITWLDHQAPNSVLYISFGSAVQLEEQDLLEVAHGLATSNQPFLWVMRPGLVKGSEWLELLPNGFLDEVGERGHIVKWAPQQEVLAHQATGAFWTHNGWNSTLESICEGVPMICSPFWGDQPLDARFMSDVLKVAVYLENGWRREEITSAIRRVLVDEEREDIRERARCLKEKIHGRAPTLQWTVPTATRRRIALFSMPFQGHINPMLQLANILHSQGFKITMIHTEYNSPNHSNYPHFTFKSISDNFSEIINQLPKKDPSFYIKYLNSSCVDPFRNCLAGLLLEEPIACLIADAGFYFTQAVADELKIPRVVLRTSSLGCVVAYGVLPILSEKGYFNPPKEDYETSVPEHPLLKFKDIVKISINPQGMSEFVTNMHNQMKASSGIIWNTFKELEESALETIHQDFPIPNFTIGPFHKYFSASSSSLIEQDRTIISWLDTQAPKSVIYVSFGSVARITELEFQEVAHGLANTGLPFLWVVRPGVVSGSEWLELLPEKFLERVGDKGRVVKWSPQQEVLAHPATGCFWTHSGWNSTLESICEGVPMVCSPCFVDQPIIARYVCDVWKIGVLLKDDFESLTERSSEGQPAHIASGEDGTTGKDRLAKTPQARSVTHGEAPSLRWTVPTAPRRRIILFPLPFQGHINPMLQLANILHTQGFKITIIHTQYNSPNYSNYPHFTFSSISDNGFSEIIKQLSVNSDASYYLTHLNNSCVDPFRNCLAELLATYSDEDPVACLITDAVFYFTQAVADALNIPRLVLRTSSLGCVLAYGFLPISFEKGYFNLPKEDYETRVSEFPLMKVKDLVKITINPQGMVDLVTNMLNQMKASSGLIWNTFKELEESTLETLCKDYQIPSFTLGPFHKYFPASNSSLIEQDRTILSWLDNQAPKSVIYVSFGSVASITESEFQEAAHGLANTGLPFLWVVRPGVVYGSEWLESLPENFLERVGDKGRIVKWSPQQEVLAHPATGCFWTHNGWNSTLESICEGVPMVCSPCFVDQPINARYVCDIWKIGVLLEDGFERVGIETTINRVMMDEEGEEIRKRICCLREKGHITPMLQLANILHVQGFKITIIHTEYNSPNHSNHPHFTFKSISDRFSEITTADLDASYCFKYLNKTCVDPFRNCLAELLEDYSDEEPVSCIITDAGFYFTQAVADALKIPRLVLETSSLGCTVASDILLSLSENPSFTLPKEGDHETLAVEFPPLKVKDVRKGTRDPKGMGELVINMHTQMKASSGIIWNTFIELEEYALETIFQDYQIPSFTLGPFHKYFPASSSSLIEQDRTILSWLDTQAPKSVLYVSFGSVARITELEFQEVAHGLANTSLPFLWVVRPGIVSGSKWLELLPEKFLERVGDKGRVVKWSPQQEVLAHPATGCFWTHNGWNSTLESICEGVPMVCSPCFVDQPVIARYVCNVWKIGVFLEDGFERGGIETAIKRVMMDEEGQEISKRIGRLKEKMNISLEKDGFSISDKDSTLNLETGNYAVNFMNKSCIHPFRDCLARLLQEEPVACLISDSLWHFTQSVADGLKLPRIALRTSSMSCILVYAALPLVQEKGYLKTTNHELPPMTNKDMLKIYAGGFEEGKLELISIMIKETKAASGIIYNTFKELEEPAFLAISQDFRIPCFPIGPFHKYCPSSSSSLLEQDRSSISWLDHQPVNSVVYVSFGSIAQMDESEFANMAWGLASSKQRFLWVVRPGSVPGSEWLESLPKGFLDEVGERGCIVKWAPQQEVLAHEAVGGFWTHCGWNSVLESICEGVPMICSPCSYDQPINAVYVVDVWRIGVMLEKGMEAEEVGRAIKRVIVDKEGDEMRQRSESLQEKAHSDTYSLATGSGTLLRHRQQELFKVYFIYASAVLLFIIDELSICEEFMKYMNEESLKHMNDEEFKMEERSWWFKYKKSGPILT</sequence>
<organism evidence="4 5">
    <name type="scientific">Cynara cardunculus var. scolymus</name>
    <name type="common">Globe artichoke</name>
    <name type="synonym">Cynara scolymus</name>
    <dbReference type="NCBI Taxonomy" id="59895"/>
    <lineage>
        <taxon>Eukaryota</taxon>
        <taxon>Viridiplantae</taxon>
        <taxon>Streptophyta</taxon>
        <taxon>Embryophyta</taxon>
        <taxon>Tracheophyta</taxon>
        <taxon>Spermatophyta</taxon>
        <taxon>Magnoliopsida</taxon>
        <taxon>eudicotyledons</taxon>
        <taxon>Gunneridae</taxon>
        <taxon>Pentapetalae</taxon>
        <taxon>asterids</taxon>
        <taxon>campanulids</taxon>
        <taxon>Asterales</taxon>
        <taxon>Asteraceae</taxon>
        <taxon>Carduoideae</taxon>
        <taxon>Cardueae</taxon>
        <taxon>Carduinae</taxon>
        <taxon>Cynara</taxon>
    </lineage>
</organism>
<comment type="function">
    <text evidence="3">May glycosylate diterpenes or flavonols in leaves.</text>
</comment>
<evidence type="ECO:0000256" key="2">
    <source>
        <dbReference type="ARBA" id="ARBA00022679"/>
    </source>
</evidence>
<dbReference type="Proteomes" id="UP000243975">
    <property type="component" value="Unassembled WGS sequence"/>
</dbReference>
<dbReference type="OMA" id="DPFRNCL"/>
<dbReference type="InterPro" id="IPR002213">
    <property type="entry name" value="UDP_glucos_trans"/>
</dbReference>
<dbReference type="FunFam" id="3.40.50.2000:FF:000056">
    <property type="entry name" value="Glycosyltransferase"/>
    <property type="match status" value="1"/>
</dbReference>
<accession>A0A103YIR5</accession>
<keyword evidence="5" id="KW-1185">Reference proteome</keyword>
<evidence type="ECO:0000313" key="4">
    <source>
        <dbReference type="EMBL" id="KVI09874.1"/>
    </source>
</evidence>
<dbReference type="CDD" id="cd03784">
    <property type="entry name" value="GT1_Gtf-like"/>
    <property type="match status" value="6"/>
</dbReference>
<dbReference type="GO" id="GO:0080043">
    <property type="term" value="F:quercetin 3-O-glucosyltransferase activity"/>
    <property type="evidence" value="ECO:0007669"/>
    <property type="project" value="TreeGrafter"/>
</dbReference>
<protein>
    <submittedName>
        <fullName evidence="4">UDP-glucuronosyl/UDP-glucosyltransferase</fullName>
    </submittedName>
</protein>
<keyword evidence="2" id="KW-0808">Transferase</keyword>
<name>A0A103YIR5_CYNCS</name>
<dbReference type="PANTHER" id="PTHR11926">
    <property type="entry name" value="GLUCOSYL/GLUCURONOSYL TRANSFERASES"/>
    <property type="match status" value="1"/>
</dbReference>
<dbReference type="FunFam" id="3.40.50.2000:FF:000120">
    <property type="entry name" value="UDP-glycosyltransferase 76C1"/>
    <property type="match status" value="4"/>
</dbReference>
<evidence type="ECO:0000256" key="3">
    <source>
        <dbReference type="ARBA" id="ARBA00053747"/>
    </source>
</evidence>
<proteinExistence type="inferred from homology"/>
<comment type="similarity">
    <text evidence="1">Belongs to the UDP-glycosyltransferase family.</text>
</comment>
<evidence type="ECO:0000313" key="5">
    <source>
        <dbReference type="Proteomes" id="UP000243975"/>
    </source>
</evidence>
<dbReference type="PANTHER" id="PTHR11926:SF1426">
    <property type="entry name" value="UDP-GLYCOSYLTRANSFERASE SUPERFAMILY PROTEIN-RELATED"/>
    <property type="match status" value="1"/>
</dbReference>
<dbReference type="FunFam" id="3.40.50.2000:FF:000040">
    <property type="entry name" value="UDP-glycosyltransferase 76C1"/>
    <property type="match status" value="5"/>
</dbReference>
<dbReference type="Gene3D" id="3.40.50.2000">
    <property type="entry name" value="Glycogen Phosphorylase B"/>
    <property type="match status" value="12"/>
</dbReference>
<evidence type="ECO:0000256" key="1">
    <source>
        <dbReference type="ARBA" id="ARBA00009995"/>
    </source>
</evidence>
<dbReference type="STRING" id="59895.A0A103YIR5"/>
<dbReference type="Gramene" id="KVI09874">
    <property type="protein sequence ID" value="KVI09874"/>
    <property type="gene ID" value="Ccrd_011728"/>
</dbReference>